<dbReference type="InterPro" id="IPR016166">
    <property type="entry name" value="FAD-bd_PCMH"/>
</dbReference>
<reference evidence="5" key="1">
    <citation type="submission" date="2021-08" db="EMBL/GenBank/DDBJ databases">
        <title>Hoeflea bacterium WL0058 sp. nov., isolated from the sediment.</title>
        <authorList>
            <person name="Wang L."/>
            <person name="Zhang D."/>
        </authorList>
    </citation>
    <scope>NUCLEOTIDE SEQUENCE</scope>
    <source>
        <strain evidence="5">WL0058</strain>
    </source>
</reference>
<dbReference type="Pfam" id="PF01565">
    <property type="entry name" value="FAD_binding_4"/>
    <property type="match status" value="1"/>
</dbReference>
<dbReference type="Gene3D" id="3.30.70.2190">
    <property type="match status" value="1"/>
</dbReference>
<dbReference type="InterPro" id="IPR051264">
    <property type="entry name" value="FAD-oxidored/transferase_4"/>
</dbReference>
<dbReference type="RefSeq" id="WP_220226379.1">
    <property type="nucleotide sequence ID" value="NZ_JAICBX010000001.1"/>
</dbReference>
<sequence length="467" mass="49973">MREPIDEIIAELGERGVVTEEAAMARHLDDMIGSTPVTPVAVLCPASTQETSAAVKWCARREFAIVPQGGLTGLSSGAVPLSNRKSVILSTHRMNRIREVDPLNNSMTVEAGVVLAEAKAAAEEVERYLPLSHGGQGSSQIGGNLSTNSGGNNALRYGTARDQVMGLEVVLPDGTVWNGLRKLRKNTAGYDLKQLFIGGEGTLGVITAAVLKLRPLPRNRVTAFAAVQSPEAALRVLRRLEAALGETVAAFELICRTALEQGLSAEGVVLPLAEPADWSVLVEVETPALSFDISAALEEGLAACIESGDVADAVIAQSVAQRQAMWRLREAIAVVFIEDKHSLKNDTAVPAGNVPDYIVNATAAVSDYLPGVRSAPFGHVGDGNIHFNLLRPETMSGPDFHDRHETLKKIVEEEALKLGGTISAEHGIGAIRRKSFDLSADPVEKDLMRRLRKALDDNRLFNPDVLL</sequence>
<dbReference type="SUPFAM" id="SSF56176">
    <property type="entry name" value="FAD-binding/transporter-associated domain-like"/>
    <property type="match status" value="1"/>
</dbReference>
<dbReference type="Proteomes" id="UP001196509">
    <property type="component" value="Unassembled WGS sequence"/>
</dbReference>
<dbReference type="Pfam" id="PF02913">
    <property type="entry name" value="FAD-oxidase_C"/>
    <property type="match status" value="1"/>
</dbReference>
<accession>A0AAE2ZJD8</accession>
<comment type="caution">
    <text evidence="5">The sequence shown here is derived from an EMBL/GenBank/DDBJ whole genome shotgun (WGS) entry which is preliminary data.</text>
</comment>
<dbReference type="InterPro" id="IPR036318">
    <property type="entry name" value="FAD-bd_PCMH-like_sf"/>
</dbReference>
<dbReference type="InterPro" id="IPR016164">
    <property type="entry name" value="FAD-linked_Oxase-like_C"/>
</dbReference>
<dbReference type="Gene3D" id="3.30.43.10">
    <property type="entry name" value="Uridine Diphospho-n-acetylenolpyruvylglucosamine Reductase, domain 2"/>
    <property type="match status" value="1"/>
</dbReference>
<dbReference type="EMBL" id="JAICBX010000001">
    <property type="protein sequence ID" value="MBW8635650.1"/>
    <property type="molecule type" value="Genomic_DNA"/>
</dbReference>
<evidence type="ECO:0000256" key="1">
    <source>
        <dbReference type="ARBA" id="ARBA00008000"/>
    </source>
</evidence>
<keyword evidence="6" id="KW-1185">Reference proteome</keyword>
<evidence type="ECO:0000256" key="2">
    <source>
        <dbReference type="ARBA" id="ARBA00022630"/>
    </source>
</evidence>
<dbReference type="InterPro" id="IPR016167">
    <property type="entry name" value="FAD-bd_PCMH_sub1"/>
</dbReference>
<dbReference type="AlphaFoldDB" id="A0AAE2ZJD8"/>
<protein>
    <submittedName>
        <fullName evidence="5">FAD-binding oxidoreductase</fullName>
    </submittedName>
</protein>
<comment type="similarity">
    <text evidence="1">Belongs to the FAD-binding oxidoreductase/transferase type 4 family.</text>
</comment>
<dbReference type="InterPro" id="IPR016171">
    <property type="entry name" value="Vanillyl_alc_oxidase_C-sub2"/>
</dbReference>
<evidence type="ECO:0000313" key="6">
    <source>
        <dbReference type="Proteomes" id="UP001196509"/>
    </source>
</evidence>
<dbReference type="PANTHER" id="PTHR43716">
    <property type="entry name" value="D-2-HYDROXYGLUTARATE DEHYDROGENASE, MITOCHONDRIAL"/>
    <property type="match status" value="1"/>
</dbReference>
<dbReference type="InterPro" id="IPR006094">
    <property type="entry name" value="Oxid_FAD_bind_N"/>
</dbReference>
<dbReference type="Gene3D" id="1.10.45.10">
    <property type="entry name" value="Vanillyl-alcohol Oxidase, Chain A, domain 4"/>
    <property type="match status" value="1"/>
</dbReference>
<name>A0AAE2ZJD8_9HYPH</name>
<keyword evidence="3" id="KW-0274">FAD</keyword>
<dbReference type="PROSITE" id="PS51387">
    <property type="entry name" value="FAD_PCMH"/>
    <property type="match status" value="1"/>
</dbReference>
<feature type="domain" description="FAD-binding PCMH-type" evidence="4">
    <location>
        <begin position="35"/>
        <end position="216"/>
    </location>
</feature>
<evidence type="ECO:0000313" key="5">
    <source>
        <dbReference type="EMBL" id="MBW8635650.1"/>
    </source>
</evidence>
<gene>
    <name evidence="5" type="ORF">K1W69_00505</name>
</gene>
<dbReference type="InterPro" id="IPR004113">
    <property type="entry name" value="FAD-bd_oxidored_4_C"/>
</dbReference>
<dbReference type="GO" id="GO:0022904">
    <property type="term" value="P:respiratory electron transport chain"/>
    <property type="evidence" value="ECO:0007669"/>
    <property type="project" value="TreeGrafter"/>
</dbReference>
<evidence type="ECO:0000259" key="4">
    <source>
        <dbReference type="PROSITE" id="PS51387"/>
    </source>
</evidence>
<dbReference type="Gene3D" id="3.30.465.10">
    <property type="match status" value="1"/>
</dbReference>
<dbReference type="SUPFAM" id="SSF55103">
    <property type="entry name" value="FAD-linked oxidases, C-terminal domain"/>
    <property type="match status" value="1"/>
</dbReference>
<dbReference type="GO" id="GO:0071949">
    <property type="term" value="F:FAD binding"/>
    <property type="evidence" value="ECO:0007669"/>
    <property type="project" value="InterPro"/>
</dbReference>
<dbReference type="InterPro" id="IPR016169">
    <property type="entry name" value="FAD-bd_PCMH_sub2"/>
</dbReference>
<dbReference type="GO" id="GO:0003824">
    <property type="term" value="F:catalytic activity"/>
    <property type="evidence" value="ECO:0007669"/>
    <property type="project" value="InterPro"/>
</dbReference>
<keyword evidence="2" id="KW-0285">Flavoprotein</keyword>
<dbReference type="Gene3D" id="3.30.70.2740">
    <property type="match status" value="1"/>
</dbReference>
<organism evidence="5 6">
    <name type="scientific">Flavimaribacter sediminis</name>
    <dbReference type="NCBI Taxonomy" id="2865987"/>
    <lineage>
        <taxon>Bacteria</taxon>
        <taxon>Pseudomonadati</taxon>
        <taxon>Pseudomonadota</taxon>
        <taxon>Alphaproteobacteria</taxon>
        <taxon>Hyphomicrobiales</taxon>
        <taxon>Rhizobiaceae</taxon>
        <taxon>Flavimaribacter</taxon>
    </lineage>
</organism>
<dbReference type="PANTHER" id="PTHR43716:SF2">
    <property type="entry name" value="BLL6224 PROTEIN"/>
    <property type="match status" value="1"/>
</dbReference>
<proteinExistence type="inferred from homology"/>
<evidence type="ECO:0000256" key="3">
    <source>
        <dbReference type="ARBA" id="ARBA00022827"/>
    </source>
</evidence>